<dbReference type="InterPro" id="IPR040079">
    <property type="entry name" value="Glutathione_S-Trfase"/>
</dbReference>
<evidence type="ECO:0000256" key="7">
    <source>
        <dbReference type="ARBA" id="ARBA00023232"/>
    </source>
</evidence>
<dbReference type="SFLD" id="SFLDG00358">
    <property type="entry name" value="Main_(cytGST)"/>
    <property type="match status" value="1"/>
</dbReference>
<dbReference type="CTD" id="41133"/>
<dbReference type="SUPFAM" id="SSF47616">
    <property type="entry name" value="GST C-terminal domain-like"/>
    <property type="match status" value="1"/>
</dbReference>
<dbReference type="Gene3D" id="3.40.30.10">
    <property type="entry name" value="Glutaredoxin"/>
    <property type="match status" value="1"/>
</dbReference>
<comment type="cofactor">
    <cofactor evidence="2">
        <name>glutathione</name>
        <dbReference type="ChEBI" id="CHEBI:57925"/>
    </cofactor>
</comment>
<dbReference type="GO" id="GO:0006749">
    <property type="term" value="P:glutathione metabolic process"/>
    <property type="evidence" value="ECO:0007669"/>
    <property type="project" value="TreeGrafter"/>
</dbReference>
<reference evidence="11" key="1">
    <citation type="submission" date="2025-08" db="UniProtKB">
        <authorList>
            <consortium name="RefSeq"/>
        </authorList>
    </citation>
    <scope>IDENTIFICATION</scope>
</reference>
<dbReference type="SUPFAM" id="SSF52833">
    <property type="entry name" value="Thioredoxin-like"/>
    <property type="match status" value="1"/>
</dbReference>
<comment type="pathway">
    <text evidence="3">Amino-acid degradation; L-phenylalanine degradation; acetoacetate and fumarate from L-phenylalanine: step 5/6.</text>
</comment>
<dbReference type="GeneID" id="113492549"/>
<dbReference type="SFLD" id="SFLDS00019">
    <property type="entry name" value="Glutathione_Transferase_(cytos"/>
    <property type="match status" value="1"/>
</dbReference>
<sequence length="233" mass="26745">MSTRNSPRCNLFNTKRLRPLLKAKNGAILYGFWQSSCSWRVRAALRFKNIPYEERGVDIVKTKQQGTEQYRAINPAQKVPALVIDNETLVESMAIVQYLEESRPQPSLMPGTLMERVQMRQICETIVSGIQPLQNIGIKRSFSTLEEYLKFSKYWTERGLLTLEELLRKSAGKCCVGDQITIADLCLVPQTYNAVSRFTPDLSKYPTVSKVYKALLNEKVFQETHPEYVKTKL</sequence>
<dbReference type="InterPro" id="IPR036282">
    <property type="entry name" value="Glutathione-S-Trfase_C_sf"/>
</dbReference>
<dbReference type="GO" id="GO:0006559">
    <property type="term" value="P:L-phenylalanine catabolic process"/>
    <property type="evidence" value="ECO:0007669"/>
    <property type="project" value="UniProtKB-UniPathway"/>
</dbReference>
<dbReference type="NCBIfam" id="TIGR01262">
    <property type="entry name" value="maiA"/>
    <property type="match status" value="1"/>
</dbReference>
<dbReference type="PROSITE" id="PS50404">
    <property type="entry name" value="GST_NTER"/>
    <property type="match status" value="1"/>
</dbReference>
<dbReference type="PANTHER" id="PTHR42673:SF4">
    <property type="entry name" value="MALEYLACETOACETATE ISOMERASE"/>
    <property type="match status" value="1"/>
</dbReference>
<proteinExistence type="inferred from homology"/>
<dbReference type="EC" id="5.2.1.2" evidence="5"/>
<name>A0A7E5VC18_TRINI</name>
<keyword evidence="7" id="KW-0585">Phenylalanine catabolism</keyword>
<dbReference type="Gene3D" id="1.20.1050.10">
    <property type="match status" value="1"/>
</dbReference>
<evidence type="ECO:0000313" key="10">
    <source>
        <dbReference type="Proteomes" id="UP000322000"/>
    </source>
</evidence>
<dbReference type="GO" id="GO:0006572">
    <property type="term" value="P:L-tyrosine catabolic process"/>
    <property type="evidence" value="ECO:0007669"/>
    <property type="project" value="UniProtKB-KW"/>
</dbReference>
<dbReference type="InterPro" id="IPR036249">
    <property type="entry name" value="Thioredoxin-like_sf"/>
</dbReference>
<evidence type="ECO:0000256" key="3">
    <source>
        <dbReference type="ARBA" id="ARBA00004671"/>
    </source>
</evidence>
<evidence type="ECO:0000259" key="8">
    <source>
        <dbReference type="PROSITE" id="PS50404"/>
    </source>
</evidence>
<protein>
    <recommendedName>
        <fullName evidence="5">maleylacetoacetate isomerase</fullName>
        <ecNumber evidence="5">5.2.1.2</ecNumber>
    </recommendedName>
</protein>
<keyword evidence="6" id="KW-0828">Tyrosine catabolism</keyword>
<evidence type="ECO:0000259" key="9">
    <source>
        <dbReference type="PROSITE" id="PS50405"/>
    </source>
</evidence>
<dbReference type="InterPro" id="IPR004045">
    <property type="entry name" value="Glutathione_S-Trfase_N"/>
</dbReference>
<dbReference type="InterPro" id="IPR004046">
    <property type="entry name" value="GST_C"/>
</dbReference>
<evidence type="ECO:0000256" key="2">
    <source>
        <dbReference type="ARBA" id="ARBA00001955"/>
    </source>
</evidence>
<dbReference type="RefSeq" id="XP_026725843.1">
    <property type="nucleotide sequence ID" value="XM_026870042.1"/>
</dbReference>
<dbReference type="InParanoid" id="A0A7E5VC18"/>
<dbReference type="PROSITE" id="PS50405">
    <property type="entry name" value="GST_CTER"/>
    <property type="match status" value="1"/>
</dbReference>
<evidence type="ECO:0000313" key="11">
    <source>
        <dbReference type="RefSeq" id="XP_026725843.1"/>
    </source>
</evidence>
<dbReference type="InterPro" id="IPR005955">
    <property type="entry name" value="GST_Zeta"/>
</dbReference>
<dbReference type="UniPathway" id="UPA00139">
    <property type="reaction ID" value="UER00340"/>
</dbReference>
<feature type="domain" description="GST C-terminal" evidence="9">
    <location>
        <begin position="112"/>
        <end position="233"/>
    </location>
</feature>
<organism evidence="10 11">
    <name type="scientific">Trichoplusia ni</name>
    <name type="common">Cabbage looper</name>
    <dbReference type="NCBI Taxonomy" id="7111"/>
    <lineage>
        <taxon>Eukaryota</taxon>
        <taxon>Metazoa</taxon>
        <taxon>Ecdysozoa</taxon>
        <taxon>Arthropoda</taxon>
        <taxon>Hexapoda</taxon>
        <taxon>Insecta</taxon>
        <taxon>Pterygota</taxon>
        <taxon>Neoptera</taxon>
        <taxon>Endopterygota</taxon>
        <taxon>Lepidoptera</taxon>
        <taxon>Glossata</taxon>
        <taxon>Ditrysia</taxon>
        <taxon>Noctuoidea</taxon>
        <taxon>Noctuidae</taxon>
        <taxon>Plusiinae</taxon>
        <taxon>Trichoplusia</taxon>
    </lineage>
</organism>
<dbReference type="GO" id="GO:0004364">
    <property type="term" value="F:glutathione transferase activity"/>
    <property type="evidence" value="ECO:0007669"/>
    <property type="project" value="TreeGrafter"/>
</dbReference>
<dbReference type="KEGG" id="tnl:113492549"/>
<dbReference type="Proteomes" id="UP000322000">
    <property type="component" value="Chromosome 4"/>
</dbReference>
<evidence type="ECO:0000256" key="6">
    <source>
        <dbReference type="ARBA" id="ARBA00022878"/>
    </source>
</evidence>
<dbReference type="AlphaFoldDB" id="A0A7E5VC18"/>
<dbReference type="GO" id="GO:0016034">
    <property type="term" value="F:maleylacetoacetate isomerase activity"/>
    <property type="evidence" value="ECO:0007669"/>
    <property type="project" value="UniProtKB-EC"/>
</dbReference>
<dbReference type="PANTHER" id="PTHR42673">
    <property type="entry name" value="MALEYLACETOACETATE ISOMERASE"/>
    <property type="match status" value="1"/>
</dbReference>
<feature type="domain" description="GST N-terminal" evidence="8">
    <location>
        <begin position="25"/>
        <end position="107"/>
    </location>
</feature>
<comment type="catalytic activity">
    <reaction evidence="1">
        <text>4-maleylacetoacetate = 4-fumarylacetoacetate</text>
        <dbReference type="Rhea" id="RHEA:14817"/>
        <dbReference type="ChEBI" id="CHEBI:17105"/>
        <dbReference type="ChEBI" id="CHEBI:18034"/>
        <dbReference type="EC" id="5.2.1.2"/>
    </reaction>
</comment>
<dbReference type="InterPro" id="IPR010987">
    <property type="entry name" value="Glutathione-S-Trfase_C-like"/>
</dbReference>
<evidence type="ECO:0000256" key="4">
    <source>
        <dbReference type="ARBA" id="ARBA00010007"/>
    </source>
</evidence>
<comment type="similarity">
    <text evidence="4">Belongs to the GST superfamily. Zeta family.</text>
</comment>
<dbReference type="OrthoDB" id="202840at2759"/>
<evidence type="ECO:0000256" key="5">
    <source>
        <dbReference type="ARBA" id="ARBA00013199"/>
    </source>
</evidence>
<dbReference type="Pfam" id="PF14497">
    <property type="entry name" value="GST_C_3"/>
    <property type="match status" value="1"/>
</dbReference>
<evidence type="ECO:0000256" key="1">
    <source>
        <dbReference type="ARBA" id="ARBA00001622"/>
    </source>
</evidence>
<accession>A0A7E5VC18</accession>
<gene>
    <name evidence="11" type="primary">LOC113492549</name>
</gene>
<keyword evidence="10" id="KW-1185">Reference proteome</keyword>
<dbReference type="GO" id="GO:0005737">
    <property type="term" value="C:cytoplasm"/>
    <property type="evidence" value="ECO:0007669"/>
    <property type="project" value="InterPro"/>
</dbReference>
<dbReference type="Pfam" id="PF13417">
    <property type="entry name" value="GST_N_3"/>
    <property type="match status" value="1"/>
</dbReference>